<accession>A0ABS3SB82</accession>
<dbReference type="RefSeq" id="WP_208252293.1">
    <property type="nucleotide sequence ID" value="NZ_JAGEPF010000046.1"/>
</dbReference>
<dbReference type="EMBL" id="JAGEPF010000046">
    <property type="protein sequence ID" value="MBO2465444.1"/>
    <property type="molecule type" value="Genomic_DNA"/>
</dbReference>
<dbReference type="Pfam" id="PF18065">
    <property type="entry name" value="PatG_C"/>
    <property type="match status" value="1"/>
</dbReference>
<sequence>MAENVTAGEPVQQDMVIQELQEPAVSIVAADGCGCGGTEGSCSCGGGAGAAAPESVYAIGTVTARFPSLNLEKEFMQAWGKNPEQTLTVGDADKFAVLSQGQNLYLAREMCWVFQSGDIDLYVLQPRSYVELTGLVTALSPAPGQVSFALVIGTLGPIAPPGMCNGAQLPIVTCNQVFGFTGQAFINSITAEVTGDGDLMQKISDHLGGAGGGTGQTPEEYVAAAAGNAFSALTLLSDNAGQTDEHRAINYLTFKSLALYKKEIEMELNGFTLNSVQAQPDALSGGRRIQDVILLYASTTTTQIQRYFTRIDVSGQFPFMVNDLSLYYDHP</sequence>
<evidence type="ECO:0000259" key="1">
    <source>
        <dbReference type="Pfam" id="PF18065"/>
    </source>
</evidence>
<name>A0ABS3SB82_9ACTN</name>
<dbReference type="Proteomes" id="UP000680206">
    <property type="component" value="Unassembled WGS sequence"/>
</dbReference>
<gene>
    <name evidence="2" type="ORF">J4709_48580</name>
</gene>
<keyword evidence="3" id="KW-1185">Reference proteome</keyword>
<evidence type="ECO:0000313" key="2">
    <source>
        <dbReference type="EMBL" id="MBO2465444.1"/>
    </source>
</evidence>
<proteinExistence type="predicted"/>
<evidence type="ECO:0000313" key="3">
    <source>
        <dbReference type="Proteomes" id="UP000680206"/>
    </source>
</evidence>
<protein>
    <recommendedName>
        <fullName evidence="1">PatG C-terminal domain-containing protein</fullName>
    </recommendedName>
</protein>
<dbReference type="InterPro" id="IPR040636">
    <property type="entry name" value="PatG_C"/>
</dbReference>
<organism evidence="2 3">
    <name type="scientific">Actinomadura violacea</name>
    <dbReference type="NCBI Taxonomy" id="2819934"/>
    <lineage>
        <taxon>Bacteria</taxon>
        <taxon>Bacillati</taxon>
        <taxon>Actinomycetota</taxon>
        <taxon>Actinomycetes</taxon>
        <taxon>Streptosporangiales</taxon>
        <taxon>Thermomonosporaceae</taxon>
        <taxon>Actinomadura</taxon>
    </lineage>
</organism>
<reference evidence="2 3" key="1">
    <citation type="submission" date="2021-03" db="EMBL/GenBank/DDBJ databases">
        <title>Actinomadura violae sp. nov., isolated from lichen in Thailand.</title>
        <authorList>
            <person name="Kanchanasin P."/>
            <person name="Saeng-In P."/>
            <person name="Phongsopitanun W."/>
            <person name="Yuki M."/>
            <person name="Kudo T."/>
            <person name="Ohkuma M."/>
            <person name="Tanasupawat S."/>
        </authorList>
    </citation>
    <scope>NUCLEOTIDE SEQUENCE [LARGE SCALE GENOMIC DNA]</scope>
    <source>
        <strain evidence="2 3">LCR2-06</strain>
    </source>
</reference>
<feature type="domain" description="PatG C-terminal" evidence="1">
    <location>
        <begin position="218"/>
        <end position="327"/>
    </location>
</feature>
<comment type="caution">
    <text evidence="2">The sequence shown here is derived from an EMBL/GenBank/DDBJ whole genome shotgun (WGS) entry which is preliminary data.</text>
</comment>